<dbReference type="Proteomes" id="UP001251857">
    <property type="component" value="Unassembled WGS sequence"/>
</dbReference>
<evidence type="ECO:0000259" key="1">
    <source>
        <dbReference type="Pfam" id="PF09084"/>
    </source>
</evidence>
<protein>
    <submittedName>
        <fullName evidence="2">ABC transporter substrate-binding protein</fullName>
    </submittedName>
</protein>
<dbReference type="Pfam" id="PF09084">
    <property type="entry name" value="NMT1"/>
    <property type="match status" value="1"/>
</dbReference>
<comment type="caution">
    <text evidence="2">The sequence shown here is derived from an EMBL/GenBank/DDBJ whole genome shotgun (WGS) entry which is preliminary data.</text>
</comment>
<gene>
    <name evidence="2" type="ORF">RM532_02530</name>
</gene>
<dbReference type="PANTHER" id="PTHR30024">
    <property type="entry name" value="ALIPHATIC SULFONATES-BINDING PROTEIN-RELATED"/>
    <property type="match status" value="1"/>
</dbReference>
<name>A0ABU3BXG5_9GAMM</name>
<sequence>MAALGQRLRRARWFATCCLLPLLAACSDESSIQTLRVGVLEYGTVNWELTVIRERGLARERGIRLELLPMASESAMTEALAEGRVELIVSDWLWAARQRAGGQRYQFAPYSLAVGAVMVNPGADIDELADLTGRDIGIAGGRLDKTWLLLRAYADQRASMDLESLVQPRFAGPPAVNQMMLDGELPAAINYWHYNARLQALGMVPLITLGEIFDELGVATSPPVLGWVFEQDWADANGALLRDFLAASFEAKSILAASDAPWESVRHLVKPETSAVFAAIRSGYRDGIPREYGPPQIEAAEQVFDILAEEAGDELAGDLETLPDDLFWAGFRLP</sequence>
<evidence type="ECO:0000313" key="3">
    <source>
        <dbReference type="Proteomes" id="UP001251857"/>
    </source>
</evidence>
<dbReference type="SUPFAM" id="SSF53850">
    <property type="entry name" value="Periplasmic binding protein-like II"/>
    <property type="match status" value="1"/>
</dbReference>
<dbReference type="Gene3D" id="3.40.190.10">
    <property type="entry name" value="Periplasmic binding protein-like II"/>
    <property type="match status" value="2"/>
</dbReference>
<keyword evidence="3" id="KW-1185">Reference proteome</keyword>
<dbReference type="PANTHER" id="PTHR30024:SF48">
    <property type="entry name" value="ABC TRANSPORTER SUBSTRATE-BINDING PROTEIN"/>
    <property type="match status" value="1"/>
</dbReference>
<dbReference type="PROSITE" id="PS51257">
    <property type="entry name" value="PROKAR_LIPOPROTEIN"/>
    <property type="match status" value="1"/>
</dbReference>
<dbReference type="EMBL" id="JAVRIB010000002">
    <property type="protein sequence ID" value="MDT0633829.1"/>
    <property type="molecule type" value="Genomic_DNA"/>
</dbReference>
<reference evidence="2 3" key="1">
    <citation type="submission" date="2023-09" db="EMBL/GenBank/DDBJ databases">
        <authorList>
            <person name="Rey-Velasco X."/>
        </authorList>
    </citation>
    <scope>NUCLEOTIDE SEQUENCE [LARGE SCALE GENOMIC DNA]</scope>
    <source>
        <strain evidence="2 3">W335</strain>
    </source>
</reference>
<organism evidence="2 3">
    <name type="scientific">Spectribacter hydrogenoxidans</name>
    <dbReference type="NCBI Taxonomy" id="3075608"/>
    <lineage>
        <taxon>Bacteria</taxon>
        <taxon>Pseudomonadati</taxon>
        <taxon>Pseudomonadota</taxon>
        <taxon>Gammaproteobacteria</taxon>
        <taxon>Salinisphaerales</taxon>
        <taxon>Salinisphaeraceae</taxon>
        <taxon>Spectribacter</taxon>
    </lineage>
</organism>
<accession>A0ABU3BXG5</accession>
<dbReference type="InterPro" id="IPR015168">
    <property type="entry name" value="SsuA/THI5"/>
</dbReference>
<evidence type="ECO:0000313" key="2">
    <source>
        <dbReference type="EMBL" id="MDT0633829.1"/>
    </source>
</evidence>
<proteinExistence type="predicted"/>
<feature type="domain" description="SsuA/THI5-like" evidence="1">
    <location>
        <begin position="53"/>
        <end position="248"/>
    </location>
</feature>
<dbReference type="RefSeq" id="WP_311651556.1">
    <property type="nucleotide sequence ID" value="NZ_JAVRIB010000002.1"/>
</dbReference>